<comment type="catalytic activity">
    <reaction evidence="9">
        <text>tRNA(Ile) + L-isoleucine + ATP = L-isoleucyl-tRNA(Ile) + AMP + diphosphate</text>
        <dbReference type="Rhea" id="RHEA:11060"/>
        <dbReference type="Rhea" id="RHEA-COMP:9666"/>
        <dbReference type="Rhea" id="RHEA-COMP:9695"/>
        <dbReference type="ChEBI" id="CHEBI:30616"/>
        <dbReference type="ChEBI" id="CHEBI:33019"/>
        <dbReference type="ChEBI" id="CHEBI:58045"/>
        <dbReference type="ChEBI" id="CHEBI:78442"/>
        <dbReference type="ChEBI" id="CHEBI:78528"/>
        <dbReference type="ChEBI" id="CHEBI:456215"/>
        <dbReference type="EC" id="6.1.1.5"/>
    </reaction>
</comment>
<dbReference type="SUPFAM" id="SSF52374">
    <property type="entry name" value="Nucleotidylyl transferase"/>
    <property type="match status" value="1"/>
</dbReference>
<keyword evidence="5" id="KW-0067">ATP-binding</keyword>
<dbReference type="Gene3D" id="3.40.50.620">
    <property type="entry name" value="HUPs"/>
    <property type="match status" value="2"/>
</dbReference>
<evidence type="ECO:0000256" key="8">
    <source>
        <dbReference type="ARBA" id="ARBA00032665"/>
    </source>
</evidence>
<name>A0A820MEI4_9BILA</name>
<evidence type="ECO:0000256" key="6">
    <source>
        <dbReference type="ARBA" id="ARBA00022917"/>
    </source>
</evidence>
<dbReference type="InterPro" id="IPR009008">
    <property type="entry name" value="Val/Leu/Ile-tRNA-synth_edit"/>
</dbReference>
<dbReference type="Proteomes" id="UP000663866">
    <property type="component" value="Unassembled WGS sequence"/>
</dbReference>
<dbReference type="Pfam" id="PF00133">
    <property type="entry name" value="tRNA-synt_1"/>
    <property type="match status" value="1"/>
</dbReference>
<dbReference type="InterPro" id="IPR023586">
    <property type="entry name" value="Ile-tRNA-ligase_type2"/>
</dbReference>
<dbReference type="SUPFAM" id="SSF50677">
    <property type="entry name" value="ValRS/IleRS/LeuRS editing domain"/>
    <property type="match status" value="1"/>
</dbReference>
<evidence type="ECO:0000256" key="2">
    <source>
        <dbReference type="ARBA" id="ARBA00013165"/>
    </source>
</evidence>
<evidence type="ECO:0000256" key="4">
    <source>
        <dbReference type="ARBA" id="ARBA00022741"/>
    </source>
</evidence>
<dbReference type="GO" id="GO:0005524">
    <property type="term" value="F:ATP binding"/>
    <property type="evidence" value="ECO:0007669"/>
    <property type="project" value="UniProtKB-KW"/>
</dbReference>
<accession>A0A820MEI4</accession>
<keyword evidence="3" id="KW-0436">Ligase</keyword>
<keyword evidence="4" id="KW-0547">Nucleotide-binding</keyword>
<sequence length="488" mass="56639">MHKKPPVYRDCHGVPVKYEINRTFDIKGPEDVAKMGIATYNNLCRRIVMRYAQEWEDVVDRMGRWIDFRRDYKRMYPWFMESVCMNKEIIQYLRIKIFFRVTVMPYSMGCCTPLSNFDAGQNYKDTDDPVVWVSSPLTDDPTVKLVACTTTPWTLPSNLALCVNPNSIYPDSYQILESFKGSHLKEMHYTPLFPYFANVKTAFRILCDDYVTEDRGTGVVHQAPYFGEDDYRVCLAHGVINKDAASVICPIDAQCRFTAEVTDFQGQNVKDADKPIIKYLKEAKRLIHQAVGKHSYPFCWRSDTPLIYRAVSSWFVRVEGMIDRLLANNSKTYWVPDFVKEKRFANWLRDARDLAISRNRYWGNPMPLWISDDGHEVVCVGSIEELKQLSGVSVDDIHREFVDQITIPSKLGKGLLRRIPEVFDCWFESGSMPYAQVHYPFDGRRTFTDTFPADFIAEGIDQTRGWFYTLLVISTTLFDQPPFKNLIV</sequence>
<reference evidence="11" key="1">
    <citation type="submission" date="2021-02" db="EMBL/GenBank/DDBJ databases">
        <authorList>
            <person name="Nowell W R."/>
        </authorList>
    </citation>
    <scope>NUCLEOTIDE SEQUENCE</scope>
</reference>
<evidence type="ECO:0000256" key="1">
    <source>
        <dbReference type="ARBA" id="ARBA00005594"/>
    </source>
</evidence>
<protein>
    <recommendedName>
        <fullName evidence="2">isoleucine--tRNA ligase</fullName>
        <ecNumber evidence="2">6.1.1.5</ecNumber>
    </recommendedName>
    <alternativeName>
        <fullName evidence="8">Isoleucyl-tRNA synthetase</fullName>
    </alternativeName>
</protein>
<keyword evidence="7" id="KW-0030">Aminoacyl-tRNA synthetase</keyword>
<feature type="domain" description="Aminoacyl-tRNA synthetase class Ia" evidence="10">
    <location>
        <begin position="10"/>
        <end position="488"/>
    </location>
</feature>
<dbReference type="EMBL" id="CAJOBG010036246">
    <property type="protein sequence ID" value="CAF4372990.1"/>
    <property type="molecule type" value="Genomic_DNA"/>
</dbReference>
<proteinExistence type="inferred from homology"/>
<comment type="caution">
    <text evidence="11">The sequence shown here is derived from an EMBL/GenBank/DDBJ whole genome shotgun (WGS) entry which is preliminary data.</text>
</comment>
<dbReference type="InterPro" id="IPR014729">
    <property type="entry name" value="Rossmann-like_a/b/a_fold"/>
</dbReference>
<evidence type="ECO:0000313" key="11">
    <source>
        <dbReference type="EMBL" id="CAF4372990.1"/>
    </source>
</evidence>
<keyword evidence="12" id="KW-1185">Reference proteome</keyword>
<dbReference type="EC" id="6.1.1.5" evidence="2"/>
<dbReference type="Gene3D" id="3.90.740.10">
    <property type="entry name" value="Valyl/Leucyl/Isoleucyl-tRNA synthetase, editing domain"/>
    <property type="match status" value="1"/>
</dbReference>
<dbReference type="GO" id="GO:0002161">
    <property type="term" value="F:aminoacyl-tRNA deacylase activity"/>
    <property type="evidence" value="ECO:0007669"/>
    <property type="project" value="InterPro"/>
</dbReference>
<evidence type="ECO:0000313" key="12">
    <source>
        <dbReference type="Proteomes" id="UP000663866"/>
    </source>
</evidence>
<evidence type="ECO:0000256" key="3">
    <source>
        <dbReference type="ARBA" id="ARBA00022598"/>
    </source>
</evidence>
<gene>
    <name evidence="11" type="ORF">OVN521_LOCUS33520</name>
</gene>
<dbReference type="InterPro" id="IPR002301">
    <property type="entry name" value="Ile-tRNA-ligase"/>
</dbReference>
<dbReference type="AlphaFoldDB" id="A0A820MEI4"/>
<dbReference type="InterPro" id="IPR002300">
    <property type="entry name" value="aa-tRNA-synth_Ia"/>
</dbReference>
<dbReference type="PRINTS" id="PR00984">
    <property type="entry name" value="TRNASYNTHILE"/>
</dbReference>
<evidence type="ECO:0000256" key="9">
    <source>
        <dbReference type="ARBA" id="ARBA00048359"/>
    </source>
</evidence>
<comment type="similarity">
    <text evidence="1">Belongs to the class-I aminoacyl-tRNA synthetase family.</text>
</comment>
<dbReference type="FunFam" id="3.40.50.620:FF:000652">
    <property type="entry name" value="Isoleucyl-tRNA synthetase"/>
    <property type="match status" value="1"/>
</dbReference>
<dbReference type="PANTHER" id="PTHR42780:SF1">
    <property type="entry name" value="ISOLEUCINE--TRNA LIGASE, CYTOPLASMIC"/>
    <property type="match status" value="1"/>
</dbReference>
<evidence type="ECO:0000256" key="7">
    <source>
        <dbReference type="ARBA" id="ARBA00023146"/>
    </source>
</evidence>
<keyword evidence="6" id="KW-0648">Protein biosynthesis</keyword>
<dbReference type="GO" id="GO:0006428">
    <property type="term" value="P:isoleucyl-tRNA aminoacylation"/>
    <property type="evidence" value="ECO:0007669"/>
    <property type="project" value="InterPro"/>
</dbReference>
<dbReference type="GO" id="GO:0004822">
    <property type="term" value="F:isoleucine-tRNA ligase activity"/>
    <property type="evidence" value="ECO:0007669"/>
    <property type="project" value="UniProtKB-EC"/>
</dbReference>
<evidence type="ECO:0000259" key="10">
    <source>
        <dbReference type="Pfam" id="PF00133"/>
    </source>
</evidence>
<evidence type="ECO:0000256" key="5">
    <source>
        <dbReference type="ARBA" id="ARBA00022840"/>
    </source>
</evidence>
<organism evidence="11 12">
    <name type="scientific">Rotaria magnacalcarata</name>
    <dbReference type="NCBI Taxonomy" id="392030"/>
    <lineage>
        <taxon>Eukaryota</taxon>
        <taxon>Metazoa</taxon>
        <taxon>Spiralia</taxon>
        <taxon>Gnathifera</taxon>
        <taxon>Rotifera</taxon>
        <taxon>Eurotatoria</taxon>
        <taxon>Bdelloidea</taxon>
        <taxon>Philodinida</taxon>
        <taxon>Philodinidae</taxon>
        <taxon>Rotaria</taxon>
    </lineage>
</organism>
<dbReference type="PANTHER" id="PTHR42780">
    <property type="entry name" value="SOLEUCYL-TRNA SYNTHETASE"/>
    <property type="match status" value="1"/>
</dbReference>